<accession>A0AAD5N5P6</accession>
<name>A0AAD5N5P6_PARTN</name>
<keyword evidence="2" id="KW-1185">Reference proteome</keyword>
<gene>
    <name evidence="1" type="ORF">KIN20_022556</name>
</gene>
<dbReference type="Proteomes" id="UP001196413">
    <property type="component" value="Unassembled WGS sequence"/>
</dbReference>
<proteinExistence type="predicted"/>
<evidence type="ECO:0000313" key="2">
    <source>
        <dbReference type="Proteomes" id="UP001196413"/>
    </source>
</evidence>
<reference evidence="1" key="1">
    <citation type="submission" date="2021-06" db="EMBL/GenBank/DDBJ databases">
        <title>Parelaphostrongylus tenuis whole genome reference sequence.</title>
        <authorList>
            <person name="Garwood T.J."/>
            <person name="Larsen P.A."/>
            <person name="Fountain-Jones N.M."/>
            <person name="Garbe J.R."/>
            <person name="Macchietto M.G."/>
            <person name="Kania S.A."/>
            <person name="Gerhold R.W."/>
            <person name="Richards J.E."/>
            <person name="Wolf T.M."/>
        </authorList>
    </citation>
    <scope>NUCLEOTIDE SEQUENCE</scope>
    <source>
        <strain evidence="1">MNPRO001-30</strain>
        <tissue evidence="1">Meninges</tissue>
    </source>
</reference>
<organism evidence="1 2">
    <name type="scientific">Parelaphostrongylus tenuis</name>
    <name type="common">Meningeal worm</name>
    <dbReference type="NCBI Taxonomy" id="148309"/>
    <lineage>
        <taxon>Eukaryota</taxon>
        <taxon>Metazoa</taxon>
        <taxon>Ecdysozoa</taxon>
        <taxon>Nematoda</taxon>
        <taxon>Chromadorea</taxon>
        <taxon>Rhabditida</taxon>
        <taxon>Rhabditina</taxon>
        <taxon>Rhabditomorpha</taxon>
        <taxon>Strongyloidea</taxon>
        <taxon>Metastrongylidae</taxon>
        <taxon>Parelaphostrongylus</taxon>
    </lineage>
</organism>
<dbReference type="AlphaFoldDB" id="A0AAD5N5P6"/>
<sequence length="114" mass="12863">MIHPETNPVAQYNPHNASVLATIPGKRSCKPNTKMQATMLRSGLLIVLNPTTKRLEKIHILLDTRAELCFIEEKMVGKLHLLNLDEIMLHLNAFGSDDVQEHLARKVSLDVWDA</sequence>
<comment type="caution">
    <text evidence="1">The sequence shown here is derived from an EMBL/GenBank/DDBJ whole genome shotgun (WGS) entry which is preliminary data.</text>
</comment>
<protein>
    <submittedName>
        <fullName evidence="1">Uncharacterized protein</fullName>
    </submittedName>
</protein>
<evidence type="ECO:0000313" key="1">
    <source>
        <dbReference type="EMBL" id="KAJ1362856.1"/>
    </source>
</evidence>
<dbReference type="EMBL" id="JAHQIW010004550">
    <property type="protein sequence ID" value="KAJ1362856.1"/>
    <property type="molecule type" value="Genomic_DNA"/>
</dbReference>